<comment type="caution">
    <text evidence="1">The sequence shown here is derived from an EMBL/GenBank/DDBJ whole genome shotgun (WGS) entry which is preliminary data.</text>
</comment>
<name>A0A840B4X7_9SPHN</name>
<accession>A0A840B4X7</accession>
<proteinExistence type="predicted"/>
<protein>
    <submittedName>
        <fullName evidence="1">Uncharacterized protein</fullName>
    </submittedName>
</protein>
<reference evidence="1 2" key="1">
    <citation type="submission" date="2020-08" db="EMBL/GenBank/DDBJ databases">
        <title>Genomic Encyclopedia of Type Strains, Phase IV (KMG-IV): sequencing the most valuable type-strain genomes for metagenomic binning, comparative biology and taxonomic classification.</title>
        <authorList>
            <person name="Goeker M."/>
        </authorList>
    </citation>
    <scope>NUCLEOTIDE SEQUENCE [LARGE SCALE GENOMIC DNA]</scope>
    <source>
        <strain evidence="1 2">DSM 29050</strain>
    </source>
</reference>
<gene>
    <name evidence="1" type="ORF">GGR91_001822</name>
</gene>
<evidence type="ECO:0000313" key="1">
    <source>
        <dbReference type="EMBL" id="MBB3943564.1"/>
    </source>
</evidence>
<organism evidence="1 2">
    <name type="scientific">Sphingorhabdus rigui</name>
    <dbReference type="NCBI Taxonomy" id="1282858"/>
    <lineage>
        <taxon>Bacteria</taxon>
        <taxon>Pseudomonadati</taxon>
        <taxon>Pseudomonadota</taxon>
        <taxon>Alphaproteobacteria</taxon>
        <taxon>Sphingomonadales</taxon>
        <taxon>Sphingomonadaceae</taxon>
        <taxon>Sphingorhabdus</taxon>
    </lineage>
</organism>
<dbReference type="EMBL" id="JACIEA010000002">
    <property type="protein sequence ID" value="MBB3943564.1"/>
    <property type="molecule type" value="Genomic_DNA"/>
</dbReference>
<evidence type="ECO:0000313" key="2">
    <source>
        <dbReference type="Proteomes" id="UP000581447"/>
    </source>
</evidence>
<dbReference type="Proteomes" id="UP000581447">
    <property type="component" value="Unassembled WGS sequence"/>
</dbReference>
<sequence>MNTDRITAKAAALGERRVDGLCQQLMHAPRPAGVDVERSGDGICLVGKNLRRRMLYDPQLRNFGR</sequence>
<keyword evidence="2" id="KW-1185">Reference proteome</keyword>
<dbReference type="AlphaFoldDB" id="A0A840B4X7"/>